<sequence>MEKHLPYNGQYGVEHRQYRQGWLWGMIHALDYHHWQYLKKLQKLLYRKKHHTRRRKQRFICCAVPKTRSFTNDAGKELEQVDAEAEHLQDQHHIEEGEALAAEDTSNSHVLNSHVGKLNQDNPIDSEAGLTKVDDELFESILHNPRVAIVRDVARDHEGTGKPRFTKARSFPFSDSSGARHYGSSTLQHKQSEVWLSHGVDRQKIVPHSAPLKREDVVSSQMLDNHGWNHLIISQLKGIKRRIRLALKEREKGSLPAETMSDRVKEISSDQPEAKKDPKMMRLSSLNESLDRYTRLFEESFGSEMRASKLNNSRSLNLTVDGKSSSATRAFRRRLSLPDYETLSSFLSDLSYDNLHSKEVKMKSEPLNDSLRIDYPERSLEESDTTFISEGPGWMEGSIQGLYADDEIHSENSVELGRGEHVVLHGNEIDIASKTITEAEPCSPVSVLHSLDKSSTTELEAPCPSEETDLRPCINIPIKLGHHQMVEEEDDCDFNFVKGILRLGGFFESEVLEPWDSIHLPLDPKVFDHQLQAASDLHVPECSDTNSCIHQLLFDLTNEVLLEICEGNFTYFPKAFSFCKFITRPITNGQHLLEEVWTRVKRYPGIMGRGVDLKLDDTVSRDMGKGDRWMDIEGESECVTLELEDMILEELVNDLVHS</sequence>
<keyword evidence="5" id="KW-1185">Reference proteome</keyword>
<keyword evidence="1" id="KW-0175">Coiled coil</keyword>
<comment type="caution">
    <text evidence="4">The sequence shown here is derived from an EMBL/GenBank/DDBJ whole genome shotgun (WGS) entry which is preliminary data.</text>
</comment>
<name>A0AAN7L910_9MYRT</name>
<dbReference type="InterPro" id="IPR025486">
    <property type="entry name" value="DUF4378"/>
</dbReference>
<dbReference type="Pfam" id="PF14309">
    <property type="entry name" value="DUF4378"/>
    <property type="match status" value="1"/>
</dbReference>
<feature type="coiled-coil region" evidence="1">
    <location>
        <begin position="71"/>
        <end position="98"/>
    </location>
</feature>
<evidence type="ECO:0000259" key="3">
    <source>
        <dbReference type="Pfam" id="PF14309"/>
    </source>
</evidence>
<feature type="region of interest" description="Disordered" evidence="2">
    <location>
        <begin position="160"/>
        <end position="184"/>
    </location>
</feature>
<feature type="domain" description="DUF4378" evidence="3">
    <location>
        <begin position="493"/>
        <end position="654"/>
    </location>
</feature>
<dbReference type="InterPro" id="IPR044257">
    <property type="entry name" value="TRM32-like"/>
</dbReference>
<evidence type="ECO:0000256" key="2">
    <source>
        <dbReference type="SAM" id="MobiDB-lite"/>
    </source>
</evidence>
<evidence type="ECO:0000313" key="5">
    <source>
        <dbReference type="Proteomes" id="UP001345219"/>
    </source>
</evidence>
<protein>
    <recommendedName>
        <fullName evidence="3">DUF4378 domain-containing protein</fullName>
    </recommendedName>
</protein>
<dbReference type="AlphaFoldDB" id="A0AAN7L910"/>
<feature type="compositionally biased region" description="Polar residues" evidence="2">
    <location>
        <begin position="173"/>
        <end position="184"/>
    </location>
</feature>
<dbReference type="EMBL" id="JAXIOK010000001">
    <property type="protein sequence ID" value="KAK4780204.1"/>
    <property type="molecule type" value="Genomic_DNA"/>
</dbReference>
<feature type="region of interest" description="Disordered" evidence="2">
    <location>
        <begin position="254"/>
        <end position="280"/>
    </location>
</feature>
<evidence type="ECO:0000313" key="4">
    <source>
        <dbReference type="EMBL" id="KAK4780204.1"/>
    </source>
</evidence>
<dbReference type="Proteomes" id="UP001345219">
    <property type="component" value="Chromosome 13"/>
</dbReference>
<organism evidence="4 5">
    <name type="scientific">Trapa incisa</name>
    <dbReference type="NCBI Taxonomy" id="236973"/>
    <lineage>
        <taxon>Eukaryota</taxon>
        <taxon>Viridiplantae</taxon>
        <taxon>Streptophyta</taxon>
        <taxon>Embryophyta</taxon>
        <taxon>Tracheophyta</taxon>
        <taxon>Spermatophyta</taxon>
        <taxon>Magnoliopsida</taxon>
        <taxon>eudicotyledons</taxon>
        <taxon>Gunneridae</taxon>
        <taxon>Pentapetalae</taxon>
        <taxon>rosids</taxon>
        <taxon>malvids</taxon>
        <taxon>Myrtales</taxon>
        <taxon>Lythraceae</taxon>
        <taxon>Trapa</taxon>
    </lineage>
</organism>
<dbReference type="PANTHER" id="PTHR47071:SF2">
    <property type="entry name" value="PROTEIN TRM32"/>
    <property type="match status" value="1"/>
</dbReference>
<gene>
    <name evidence="4" type="ORF">SAY87_016310</name>
</gene>
<evidence type="ECO:0000256" key="1">
    <source>
        <dbReference type="SAM" id="Coils"/>
    </source>
</evidence>
<proteinExistence type="predicted"/>
<reference evidence="4 5" key="1">
    <citation type="journal article" date="2023" name="Hortic Res">
        <title>Pangenome of water caltrop reveals structural variations and asymmetric subgenome divergence after allopolyploidization.</title>
        <authorList>
            <person name="Zhang X."/>
            <person name="Chen Y."/>
            <person name="Wang L."/>
            <person name="Yuan Y."/>
            <person name="Fang M."/>
            <person name="Shi L."/>
            <person name="Lu R."/>
            <person name="Comes H.P."/>
            <person name="Ma Y."/>
            <person name="Chen Y."/>
            <person name="Huang G."/>
            <person name="Zhou Y."/>
            <person name="Zheng Z."/>
            <person name="Qiu Y."/>
        </authorList>
    </citation>
    <scope>NUCLEOTIDE SEQUENCE [LARGE SCALE GENOMIC DNA]</scope>
    <source>
        <tissue evidence="4">Roots</tissue>
    </source>
</reference>
<feature type="compositionally biased region" description="Basic and acidic residues" evidence="2">
    <location>
        <begin position="260"/>
        <end position="280"/>
    </location>
</feature>
<dbReference type="PANTHER" id="PTHR47071">
    <property type="entry name" value="PROTEIN TRM32"/>
    <property type="match status" value="1"/>
</dbReference>
<accession>A0AAN7L910</accession>